<protein>
    <submittedName>
        <fullName evidence="1">Uncharacterized protein</fullName>
    </submittedName>
</protein>
<keyword evidence="2" id="KW-1185">Reference proteome</keyword>
<dbReference type="EMBL" id="LAVV01011563">
    <property type="protein sequence ID" value="KNZ47645.1"/>
    <property type="molecule type" value="Genomic_DNA"/>
</dbReference>
<comment type="caution">
    <text evidence="1">The sequence shown here is derived from an EMBL/GenBank/DDBJ whole genome shotgun (WGS) entry which is preliminary data.</text>
</comment>
<evidence type="ECO:0000313" key="2">
    <source>
        <dbReference type="Proteomes" id="UP000037035"/>
    </source>
</evidence>
<name>A0A0L6UIJ2_9BASI</name>
<accession>A0A0L6UIJ2</accession>
<reference evidence="1 2" key="1">
    <citation type="submission" date="2015-08" db="EMBL/GenBank/DDBJ databases">
        <title>Next Generation Sequencing and Analysis of the Genome of Puccinia sorghi L Schw, the Causal Agent of Maize Common Rust.</title>
        <authorList>
            <person name="Rochi L."/>
            <person name="Burguener G."/>
            <person name="Darino M."/>
            <person name="Turjanski A."/>
            <person name="Kreff E."/>
            <person name="Dieguez M.J."/>
            <person name="Sacco F."/>
        </authorList>
    </citation>
    <scope>NUCLEOTIDE SEQUENCE [LARGE SCALE GENOMIC DNA]</scope>
    <source>
        <strain evidence="1 2">RO10H11247</strain>
    </source>
</reference>
<gene>
    <name evidence="1" type="ORF">VP01_625g5</name>
</gene>
<dbReference type="VEuPathDB" id="FungiDB:VP01_625g5"/>
<evidence type="ECO:0000313" key="1">
    <source>
        <dbReference type="EMBL" id="KNZ47645.1"/>
    </source>
</evidence>
<dbReference type="AlphaFoldDB" id="A0A0L6UIJ2"/>
<sequence>MGCSFRAIHQSLVNRLCITLTKANNSKICESMVVKFTFIE</sequence>
<dbReference type="Proteomes" id="UP000037035">
    <property type="component" value="Unassembled WGS sequence"/>
</dbReference>
<proteinExistence type="predicted"/>
<organism evidence="1 2">
    <name type="scientific">Puccinia sorghi</name>
    <dbReference type="NCBI Taxonomy" id="27349"/>
    <lineage>
        <taxon>Eukaryota</taxon>
        <taxon>Fungi</taxon>
        <taxon>Dikarya</taxon>
        <taxon>Basidiomycota</taxon>
        <taxon>Pucciniomycotina</taxon>
        <taxon>Pucciniomycetes</taxon>
        <taxon>Pucciniales</taxon>
        <taxon>Pucciniaceae</taxon>
        <taxon>Puccinia</taxon>
    </lineage>
</organism>